<dbReference type="Gene3D" id="3.20.20.80">
    <property type="entry name" value="Glycosidases"/>
    <property type="match status" value="1"/>
</dbReference>
<evidence type="ECO:0000313" key="3">
    <source>
        <dbReference type="Proteomes" id="UP000018050"/>
    </source>
</evidence>
<accession>U6GH91</accession>
<keyword evidence="3" id="KW-1185">Reference proteome</keyword>
<evidence type="ECO:0000259" key="1">
    <source>
        <dbReference type="Pfam" id="PF00128"/>
    </source>
</evidence>
<dbReference type="Pfam" id="PF00128">
    <property type="entry name" value="Alpha-amylase"/>
    <property type="match status" value="1"/>
</dbReference>
<dbReference type="SUPFAM" id="SSF51445">
    <property type="entry name" value="(Trans)glycosidases"/>
    <property type="match status" value="1"/>
</dbReference>
<dbReference type="InterPro" id="IPR017853">
    <property type="entry name" value="GH"/>
</dbReference>
<evidence type="ECO:0000313" key="2">
    <source>
        <dbReference type="EMBL" id="CDI77969.1"/>
    </source>
</evidence>
<organism evidence="2 3">
    <name type="scientific">Eimeria acervulina</name>
    <name type="common">Coccidian parasite</name>
    <dbReference type="NCBI Taxonomy" id="5801"/>
    <lineage>
        <taxon>Eukaryota</taxon>
        <taxon>Sar</taxon>
        <taxon>Alveolata</taxon>
        <taxon>Apicomplexa</taxon>
        <taxon>Conoidasida</taxon>
        <taxon>Coccidia</taxon>
        <taxon>Eucoccidiorida</taxon>
        <taxon>Eimeriorina</taxon>
        <taxon>Eimeriidae</taxon>
        <taxon>Eimeria</taxon>
    </lineage>
</organism>
<feature type="non-terminal residue" evidence="2">
    <location>
        <position position="1"/>
    </location>
</feature>
<reference evidence="2" key="1">
    <citation type="submission" date="2013-10" db="EMBL/GenBank/DDBJ databases">
        <title>Genomic analysis of the causative agents of coccidiosis in chickens.</title>
        <authorList>
            <person name="Reid A.J."/>
            <person name="Blake D."/>
            <person name="Billington K."/>
            <person name="Browne H."/>
            <person name="Dunn M."/>
            <person name="Hung S."/>
            <person name="Kawahara F."/>
            <person name="Miranda-Saavedra D."/>
            <person name="Mourier T."/>
            <person name="Nagra H."/>
            <person name="Otto T.D."/>
            <person name="Rawlings N."/>
            <person name="Sanchez A."/>
            <person name="Sanders M."/>
            <person name="Subramaniam C."/>
            <person name="Tay Y."/>
            <person name="Dear P."/>
            <person name="Doerig C."/>
            <person name="Gruber A."/>
            <person name="Parkinson J."/>
            <person name="Shirley M."/>
            <person name="Wan K.L."/>
            <person name="Berriman M."/>
            <person name="Tomley F."/>
            <person name="Pain A."/>
        </authorList>
    </citation>
    <scope>NUCLEOTIDE SEQUENCE [LARGE SCALE GENOMIC DNA]</scope>
    <source>
        <strain evidence="2">Houghton</strain>
    </source>
</reference>
<dbReference type="RefSeq" id="XP_013251747.1">
    <property type="nucleotide sequence ID" value="XM_013396293.1"/>
</dbReference>
<gene>
    <name evidence="2" type="ORF">EAH_00066780</name>
</gene>
<dbReference type="PANTHER" id="PTHR43651">
    <property type="entry name" value="1,4-ALPHA-GLUCAN-BRANCHING ENZYME"/>
    <property type="match status" value="1"/>
</dbReference>
<dbReference type="InterPro" id="IPR006047">
    <property type="entry name" value="GH13_cat_dom"/>
</dbReference>
<dbReference type="PANTHER" id="PTHR43651:SF11">
    <property type="entry name" value="MALTO-OLIGOSYLTREHALOSE TREHALOHYDROLASE"/>
    <property type="match status" value="1"/>
</dbReference>
<dbReference type="OrthoDB" id="1740265at2759"/>
<dbReference type="VEuPathDB" id="ToxoDB:EAH_00066780"/>
<dbReference type="EMBL" id="HG670782">
    <property type="protein sequence ID" value="CDI77969.1"/>
    <property type="molecule type" value="Genomic_DNA"/>
</dbReference>
<dbReference type="GeneID" id="25274748"/>
<dbReference type="Proteomes" id="UP000018050">
    <property type="component" value="Unassembled WGS sequence"/>
</dbReference>
<sequence>DPYARFCDFNSNECFVVLPPAATAAAAAAAAGEPACSPKIKPWNKWIIYELHPSTFVTPEKGKTVFEAIADKVEYIASLGFTAIELMPIQEFGGLWGYNPRLLLAVHSPYGNPQTLEALVRCCHKHDIAVIFDLVLNHGSAKLNSLWNWDGYGPHNNGGIYFEGGEESAWGRKFSFGKPQIRKMIKDAAAAFIDEYK</sequence>
<dbReference type="AlphaFoldDB" id="U6GH91"/>
<name>U6GH91_EIMAC</name>
<reference evidence="2" key="2">
    <citation type="submission" date="2013-10" db="EMBL/GenBank/DDBJ databases">
        <authorList>
            <person name="Aslett M."/>
        </authorList>
    </citation>
    <scope>NUCLEOTIDE SEQUENCE [LARGE SCALE GENOMIC DNA]</scope>
    <source>
        <strain evidence="2">Houghton</strain>
    </source>
</reference>
<feature type="domain" description="Glycosyl hydrolase family 13 catalytic" evidence="1">
    <location>
        <begin position="67"/>
        <end position="143"/>
    </location>
</feature>
<protein>
    <submittedName>
        <fullName evidence="2">1,4-alpha-glucan branching enzyme, putative</fullName>
    </submittedName>
</protein>
<dbReference type="GO" id="GO:0005975">
    <property type="term" value="P:carbohydrate metabolic process"/>
    <property type="evidence" value="ECO:0007669"/>
    <property type="project" value="InterPro"/>
</dbReference>
<dbReference type="OMA" id="PYARFCD"/>
<proteinExistence type="predicted"/>